<evidence type="ECO:0000313" key="3">
    <source>
        <dbReference type="Proteomes" id="UP000244903"/>
    </source>
</evidence>
<evidence type="ECO:0000256" key="1">
    <source>
        <dbReference type="SAM" id="SignalP"/>
    </source>
</evidence>
<protein>
    <submittedName>
        <fullName evidence="2">Uncharacterized protein</fullName>
    </submittedName>
</protein>
<dbReference type="AlphaFoldDB" id="A0AAD0NQZ1"/>
<dbReference type="KEGG" id="dpc:A6048_15220"/>
<dbReference type="RefSeq" id="WP_107746727.1">
    <property type="nucleotide sequence ID" value="NZ_CP015453.1"/>
</dbReference>
<gene>
    <name evidence="2" type="ORF">A6048_15220</name>
</gene>
<organism evidence="2 3">
    <name type="scientific">Dietzia psychralcaliphila</name>
    <dbReference type="NCBI Taxonomy" id="139021"/>
    <lineage>
        <taxon>Bacteria</taxon>
        <taxon>Bacillati</taxon>
        <taxon>Actinomycetota</taxon>
        <taxon>Actinomycetes</taxon>
        <taxon>Mycobacteriales</taxon>
        <taxon>Dietziaceae</taxon>
        <taxon>Dietzia</taxon>
    </lineage>
</organism>
<reference evidence="2 3" key="1">
    <citation type="submission" date="2016-04" db="EMBL/GenBank/DDBJ databases">
        <title>Complete genome sequence of the haloalkaliphilic hydrocarbon-degrading bacterium Dietzia psychralcaliphila ILA-1T, isolated from a drain of a fish product-processing plant.</title>
        <authorList>
            <person name="Zhao J."/>
            <person name="Hu B."/>
            <person name="Geng S."/>
            <person name="Nie Y."/>
            <person name="Tang Y."/>
        </authorList>
    </citation>
    <scope>NUCLEOTIDE SEQUENCE [LARGE SCALE GENOMIC DNA]</scope>
    <source>
        <strain evidence="2 3">ILA-1</strain>
    </source>
</reference>
<keyword evidence="1" id="KW-0732">Signal</keyword>
<feature type="signal peptide" evidence="1">
    <location>
        <begin position="1"/>
        <end position="26"/>
    </location>
</feature>
<dbReference type="Proteomes" id="UP000244903">
    <property type="component" value="Chromosome"/>
</dbReference>
<sequence length="184" mass="18779">MSLLKTPLALAAAVALALGGAGVAAAQAYDDHEFDSPSEIDTTGRGAETTVTYTNRTDHTLTCVVHVGDPEIVNALHVDSAPGDGPLDDETMLSLIEEAMESGRLALAMGDVPPQETAEIPFLFSLTDASFDPISWGTCSGHGSDYGEVEIDVPEVSSGSLGSIDVFGSLGGGSGSLSAAPLDR</sequence>
<dbReference type="EMBL" id="CP015453">
    <property type="protein sequence ID" value="AWH96614.1"/>
    <property type="molecule type" value="Genomic_DNA"/>
</dbReference>
<keyword evidence="3" id="KW-1185">Reference proteome</keyword>
<proteinExistence type="predicted"/>
<name>A0AAD0NQZ1_9ACTN</name>
<evidence type="ECO:0000313" key="2">
    <source>
        <dbReference type="EMBL" id="AWH96614.1"/>
    </source>
</evidence>
<accession>A0AAD0NQZ1</accession>
<feature type="chain" id="PRO_5042147516" evidence="1">
    <location>
        <begin position="27"/>
        <end position="184"/>
    </location>
</feature>